<accession>A0A0A0L990</accession>
<evidence type="ECO:0000313" key="1">
    <source>
        <dbReference type="EMBL" id="KGN56681.1"/>
    </source>
</evidence>
<reference evidence="1 2" key="1">
    <citation type="journal article" date="2009" name="Nat. Genet.">
        <title>The genome of the cucumber, Cucumis sativus L.</title>
        <authorList>
            <person name="Huang S."/>
            <person name="Li R."/>
            <person name="Zhang Z."/>
            <person name="Li L."/>
            <person name="Gu X."/>
            <person name="Fan W."/>
            <person name="Lucas W.J."/>
            <person name="Wang X."/>
            <person name="Xie B."/>
            <person name="Ni P."/>
            <person name="Ren Y."/>
            <person name="Zhu H."/>
            <person name="Li J."/>
            <person name="Lin K."/>
            <person name="Jin W."/>
            <person name="Fei Z."/>
            <person name="Li G."/>
            <person name="Staub J."/>
            <person name="Kilian A."/>
            <person name="van der Vossen E.A."/>
            <person name="Wu Y."/>
            <person name="Guo J."/>
            <person name="He J."/>
            <person name="Jia Z."/>
            <person name="Ren Y."/>
            <person name="Tian G."/>
            <person name="Lu Y."/>
            <person name="Ruan J."/>
            <person name="Qian W."/>
            <person name="Wang M."/>
            <person name="Huang Q."/>
            <person name="Li B."/>
            <person name="Xuan Z."/>
            <person name="Cao J."/>
            <person name="Asan"/>
            <person name="Wu Z."/>
            <person name="Zhang J."/>
            <person name="Cai Q."/>
            <person name="Bai Y."/>
            <person name="Zhao B."/>
            <person name="Han Y."/>
            <person name="Li Y."/>
            <person name="Li X."/>
            <person name="Wang S."/>
            <person name="Shi Q."/>
            <person name="Liu S."/>
            <person name="Cho W.K."/>
            <person name="Kim J.Y."/>
            <person name="Xu Y."/>
            <person name="Heller-Uszynska K."/>
            <person name="Miao H."/>
            <person name="Cheng Z."/>
            <person name="Zhang S."/>
            <person name="Wu J."/>
            <person name="Yang Y."/>
            <person name="Kang H."/>
            <person name="Li M."/>
            <person name="Liang H."/>
            <person name="Ren X."/>
            <person name="Shi Z."/>
            <person name="Wen M."/>
            <person name="Jian M."/>
            <person name="Yang H."/>
            <person name="Zhang G."/>
            <person name="Yang Z."/>
            <person name="Chen R."/>
            <person name="Liu S."/>
            <person name="Li J."/>
            <person name="Ma L."/>
            <person name="Liu H."/>
            <person name="Zhou Y."/>
            <person name="Zhao J."/>
            <person name="Fang X."/>
            <person name="Li G."/>
            <person name="Fang L."/>
            <person name="Li Y."/>
            <person name="Liu D."/>
            <person name="Zheng H."/>
            <person name="Zhang Y."/>
            <person name="Qin N."/>
            <person name="Li Z."/>
            <person name="Yang G."/>
            <person name="Yang S."/>
            <person name="Bolund L."/>
            <person name="Kristiansen K."/>
            <person name="Zheng H."/>
            <person name="Li S."/>
            <person name="Zhang X."/>
            <person name="Yang H."/>
            <person name="Wang J."/>
            <person name="Sun R."/>
            <person name="Zhang B."/>
            <person name="Jiang S."/>
            <person name="Wang J."/>
            <person name="Du Y."/>
            <person name="Li S."/>
        </authorList>
    </citation>
    <scope>NUCLEOTIDE SEQUENCE [LARGE SCALE GENOMIC DNA]</scope>
    <source>
        <strain evidence="2">cv. 9930</strain>
    </source>
</reference>
<dbReference type="Gramene" id="KGN56681">
    <property type="protein sequence ID" value="KGN56681"/>
    <property type="gene ID" value="Csa_3G128905"/>
</dbReference>
<dbReference type="Proteomes" id="UP000029981">
    <property type="component" value="Chromosome 3"/>
</dbReference>
<keyword evidence="2" id="KW-1185">Reference proteome</keyword>
<dbReference type="EMBL" id="CM002924">
    <property type="protein sequence ID" value="KGN56681.1"/>
    <property type="molecule type" value="Genomic_DNA"/>
</dbReference>
<sequence length="63" mass="7228">MWVRRVNAAVAVGVPPQYRMGPTHHLRLRSDQSSNALLRSPRRRLQPRTIQMPAPNSVLILLF</sequence>
<organism evidence="1 2">
    <name type="scientific">Cucumis sativus</name>
    <name type="common">Cucumber</name>
    <dbReference type="NCBI Taxonomy" id="3659"/>
    <lineage>
        <taxon>Eukaryota</taxon>
        <taxon>Viridiplantae</taxon>
        <taxon>Streptophyta</taxon>
        <taxon>Embryophyta</taxon>
        <taxon>Tracheophyta</taxon>
        <taxon>Spermatophyta</taxon>
        <taxon>Magnoliopsida</taxon>
        <taxon>eudicotyledons</taxon>
        <taxon>Gunneridae</taxon>
        <taxon>Pentapetalae</taxon>
        <taxon>rosids</taxon>
        <taxon>fabids</taxon>
        <taxon>Cucurbitales</taxon>
        <taxon>Cucurbitaceae</taxon>
        <taxon>Benincaseae</taxon>
        <taxon>Cucumis</taxon>
    </lineage>
</organism>
<name>A0A0A0L990_CUCSA</name>
<reference evidence="1 2" key="2">
    <citation type="journal article" date="2009" name="PLoS ONE">
        <title>An integrated genetic and cytogenetic map of the cucumber genome.</title>
        <authorList>
            <person name="Ren Y."/>
            <person name="Zhang Z."/>
            <person name="Liu J."/>
            <person name="Staub J.E."/>
            <person name="Han Y."/>
            <person name="Cheng Z."/>
            <person name="Li X."/>
            <person name="Lu J."/>
            <person name="Miao H."/>
            <person name="Kang H."/>
            <person name="Xie B."/>
            <person name="Gu X."/>
            <person name="Wang X."/>
            <person name="Du Y."/>
            <person name="Jin W."/>
            <person name="Huang S."/>
        </authorList>
    </citation>
    <scope>NUCLEOTIDE SEQUENCE [LARGE SCALE GENOMIC DNA]</scope>
    <source>
        <strain evidence="2">cv. 9930</strain>
    </source>
</reference>
<evidence type="ECO:0000313" key="2">
    <source>
        <dbReference type="Proteomes" id="UP000029981"/>
    </source>
</evidence>
<gene>
    <name evidence="1" type="ORF">Csa_3G128905</name>
</gene>
<proteinExistence type="predicted"/>
<reference evidence="1 2" key="3">
    <citation type="journal article" date="2010" name="BMC Genomics">
        <title>Transcriptome sequencing and comparative analysis of cucumber flowers with different sex types.</title>
        <authorList>
            <person name="Guo S."/>
            <person name="Zheng Y."/>
            <person name="Joung J.G."/>
            <person name="Liu S."/>
            <person name="Zhang Z."/>
            <person name="Crasta O.R."/>
            <person name="Sobral B.W."/>
            <person name="Xu Y."/>
            <person name="Huang S."/>
            <person name="Fei Z."/>
        </authorList>
    </citation>
    <scope>NUCLEOTIDE SEQUENCE [LARGE SCALE GENOMIC DNA]</scope>
    <source>
        <strain evidence="2">cv. 9930</strain>
    </source>
</reference>
<dbReference type="AlphaFoldDB" id="A0A0A0L990"/>
<reference evidence="1 2" key="4">
    <citation type="journal article" date="2011" name="BMC Genomics">
        <title>RNA-Seq improves annotation of protein-coding genes in the cucumber genome.</title>
        <authorList>
            <person name="Li Z."/>
            <person name="Zhang Z."/>
            <person name="Yan P."/>
            <person name="Huang S."/>
            <person name="Fei Z."/>
            <person name="Lin K."/>
        </authorList>
    </citation>
    <scope>NUCLEOTIDE SEQUENCE [LARGE SCALE GENOMIC DNA]</scope>
    <source>
        <strain evidence="2">cv. 9930</strain>
    </source>
</reference>
<protein>
    <submittedName>
        <fullName evidence="1">Uncharacterized protein</fullName>
    </submittedName>
</protein>